<accession>A0A1M2V3E1</accession>
<proteinExistence type="predicted"/>
<dbReference type="OrthoDB" id="3208561at2759"/>
<name>A0A1M2V3E1_TRAPU</name>
<organism evidence="1 2">
    <name type="scientific">Trametes pubescens</name>
    <name type="common">White-rot fungus</name>
    <dbReference type="NCBI Taxonomy" id="154538"/>
    <lineage>
        <taxon>Eukaryota</taxon>
        <taxon>Fungi</taxon>
        <taxon>Dikarya</taxon>
        <taxon>Basidiomycota</taxon>
        <taxon>Agaricomycotina</taxon>
        <taxon>Agaricomycetes</taxon>
        <taxon>Polyporales</taxon>
        <taxon>Polyporaceae</taxon>
        <taxon>Trametes</taxon>
    </lineage>
</organism>
<gene>
    <name evidence="1" type="ORF">TRAPUB_7416</name>
</gene>
<dbReference type="InterPro" id="IPR032675">
    <property type="entry name" value="LRR_dom_sf"/>
</dbReference>
<dbReference type="Gene3D" id="3.80.10.10">
    <property type="entry name" value="Ribonuclease Inhibitor"/>
    <property type="match status" value="1"/>
</dbReference>
<evidence type="ECO:0000313" key="2">
    <source>
        <dbReference type="Proteomes" id="UP000184267"/>
    </source>
</evidence>
<dbReference type="AlphaFoldDB" id="A0A1M2V3E1"/>
<protein>
    <recommendedName>
        <fullName evidence="3">F-box domain-containing protein</fullName>
    </recommendedName>
</protein>
<dbReference type="Proteomes" id="UP000184267">
    <property type="component" value="Unassembled WGS sequence"/>
</dbReference>
<evidence type="ECO:0000313" key="1">
    <source>
        <dbReference type="EMBL" id="OJT02121.1"/>
    </source>
</evidence>
<keyword evidence="2" id="KW-1185">Reference proteome</keyword>
<reference evidence="1 2" key="1">
    <citation type="submission" date="2016-10" db="EMBL/GenBank/DDBJ databases">
        <title>Genome sequence of the basidiomycete white-rot fungus Trametes pubescens.</title>
        <authorList>
            <person name="Makela M.R."/>
            <person name="Granchi Z."/>
            <person name="Peng M."/>
            <person name="De Vries R.P."/>
            <person name="Grigoriev I."/>
            <person name="Riley R."/>
            <person name="Hilden K."/>
        </authorList>
    </citation>
    <scope>NUCLEOTIDE SEQUENCE [LARGE SCALE GENOMIC DNA]</scope>
    <source>
        <strain evidence="1 2">FBCC735</strain>
    </source>
</reference>
<evidence type="ECO:0008006" key="3">
    <source>
        <dbReference type="Google" id="ProtNLM"/>
    </source>
</evidence>
<dbReference type="EMBL" id="MNAD01001700">
    <property type="protein sequence ID" value="OJT02121.1"/>
    <property type="molecule type" value="Genomic_DNA"/>
</dbReference>
<dbReference type="SUPFAM" id="SSF52047">
    <property type="entry name" value="RNI-like"/>
    <property type="match status" value="1"/>
</dbReference>
<comment type="caution">
    <text evidence="1">The sequence shown here is derived from an EMBL/GenBank/DDBJ whole genome shotgun (WGS) entry which is preliminary data.</text>
</comment>
<sequence>MDLPQLLVRPNIRKTYLFQSVTFDNIPEGVPWSAIMRCLKHPGVTSLSFGKRSTWTSALSPIPSNLSLHSHQLTRFAYTPSQWRKDEIVGKMTSLQAVYATESSYLRALVLPMSAIAESLTLPVETAPLLEMAATDWPRLRTLSLIGLYTHPDQCRAIPFLLPRMPNLRSLSIEAAQLPEMLRPHLLKEPSHAAEDELLQYLSQAFPLLQELELHRYKASPDESVPYLHIARTLSSMKYLRALYLNLDIRDGLHEPWDFSGATRQWENARDARGLELLGILQIGEYFEYVALFLRTIDACTWTLYRPVWSPGPQVDPHSLYKTYVSHPGLFWGACAR</sequence>